<sequence>MSKGEDIKFLKIQTCALKVHIHCDGCKQKVKKLLQKIEGVYTISIDAEQGKVTVSGNVDPSTLIKKLQKKGKHAELWGSKGGNNQSQKTQIEQGKGQKDGKAQKGGKDQKDKNQLPQLQQQQLPQQMKGWKDLNLPQFNGMNLAFKDPKSVKFSLPDDDDLPTDDFDEFDDDGYDDDEIDDDLDDEHVGLMMKGKPPMGGGNGMMMKMGDGHNPFMDGKKGGGNGGGNGKNGGGAPVQQQNKGMGGNNDAKNGNGGKKGGGNNGGNQNQAGGGGGKNGGPQPDKNGGNPGGGNNKNANGGGGNNHGGSSKKGGGDGPNNNLAQAMNMGQGFQGMNLPANVNLAQMARMHNPMGQMGNIPAVQGLPAAAPVMNPNGYFQGAGPEIMAGHPYAQAQQQYAAAMMAHQLQNGQDRFQPMIYARPPPAVAYYPPPQPPPYSYFSDENPSGCAVM</sequence>
<accession>A0ACC2KND0</accession>
<name>A0ACC2KND0_PERAE</name>
<gene>
    <name evidence="1" type="ORF">MRB53_031179</name>
</gene>
<protein>
    <submittedName>
        <fullName evidence="1">Uncharacterized protein</fullName>
    </submittedName>
</protein>
<dbReference type="EMBL" id="CM056818">
    <property type="protein sequence ID" value="KAJ8622650.1"/>
    <property type="molecule type" value="Genomic_DNA"/>
</dbReference>
<reference evidence="1 2" key="1">
    <citation type="journal article" date="2022" name="Hortic Res">
        <title>A haplotype resolved chromosomal level avocado genome allows analysis of novel avocado genes.</title>
        <authorList>
            <person name="Nath O."/>
            <person name="Fletcher S.J."/>
            <person name="Hayward A."/>
            <person name="Shaw L.M."/>
            <person name="Masouleh A.K."/>
            <person name="Furtado A."/>
            <person name="Henry R.J."/>
            <person name="Mitter N."/>
        </authorList>
    </citation>
    <scope>NUCLEOTIDE SEQUENCE [LARGE SCALE GENOMIC DNA]</scope>
    <source>
        <strain evidence="2">cv. Hass</strain>
    </source>
</reference>
<dbReference type="Proteomes" id="UP001234297">
    <property type="component" value="Chromosome 10"/>
</dbReference>
<comment type="caution">
    <text evidence="1">The sequence shown here is derived from an EMBL/GenBank/DDBJ whole genome shotgun (WGS) entry which is preliminary data.</text>
</comment>
<evidence type="ECO:0000313" key="2">
    <source>
        <dbReference type="Proteomes" id="UP001234297"/>
    </source>
</evidence>
<organism evidence="1 2">
    <name type="scientific">Persea americana</name>
    <name type="common">Avocado</name>
    <dbReference type="NCBI Taxonomy" id="3435"/>
    <lineage>
        <taxon>Eukaryota</taxon>
        <taxon>Viridiplantae</taxon>
        <taxon>Streptophyta</taxon>
        <taxon>Embryophyta</taxon>
        <taxon>Tracheophyta</taxon>
        <taxon>Spermatophyta</taxon>
        <taxon>Magnoliopsida</taxon>
        <taxon>Magnoliidae</taxon>
        <taxon>Laurales</taxon>
        <taxon>Lauraceae</taxon>
        <taxon>Persea</taxon>
    </lineage>
</organism>
<proteinExistence type="predicted"/>
<evidence type="ECO:0000313" key="1">
    <source>
        <dbReference type="EMBL" id="KAJ8622650.1"/>
    </source>
</evidence>
<keyword evidence="2" id="KW-1185">Reference proteome</keyword>